<name>A0AAW0SY43_SCYPA</name>
<keyword evidence="3" id="KW-1185">Reference proteome</keyword>
<feature type="compositionally biased region" description="Low complexity" evidence="1">
    <location>
        <begin position="148"/>
        <end position="177"/>
    </location>
</feature>
<reference evidence="2 3" key="1">
    <citation type="submission" date="2023-03" db="EMBL/GenBank/DDBJ databases">
        <title>High-quality genome of Scylla paramamosain provides insights in environmental adaptation.</title>
        <authorList>
            <person name="Zhang L."/>
        </authorList>
    </citation>
    <scope>NUCLEOTIDE SEQUENCE [LARGE SCALE GENOMIC DNA]</scope>
    <source>
        <strain evidence="2">LZ_2023a</strain>
        <tissue evidence="2">Muscle</tissue>
    </source>
</reference>
<evidence type="ECO:0000256" key="1">
    <source>
        <dbReference type="SAM" id="MobiDB-lite"/>
    </source>
</evidence>
<comment type="caution">
    <text evidence="2">The sequence shown here is derived from an EMBL/GenBank/DDBJ whole genome shotgun (WGS) entry which is preliminary data.</text>
</comment>
<proteinExistence type="predicted"/>
<evidence type="ECO:0000313" key="2">
    <source>
        <dbReference type="EMBL" id="KAK8379607.1"/>
    </source>
</evidence>
<gene>
    <name evidence="2" type="ORF">O3P69_019513</name>
</gene>
<feature type="region of interest" description="Disordered" evidence="1">
    <location>
        <begin position="121"/>
        <end position="177"/>
    </location>
</feature>
<accession>A0AAW0SY43</accession>
<dbReference type="AlphaFoldDB" id="A0AAW0SY43"/>
<protein>
    <submittedName>
        <fullName evidence="2">Uncharacterized protein</fullName>
    </submittedName>
</protein>
<dbReference type="Proteomes" id="UP001487740">
    <property type="component" value="Unassembled WGS sequence"/>
</dbReference>
<dbReference type="EMBL" id="JARAKH010000043">
    <property type="protein sequence ID" value="KAK8379607.1"/>
    <property type="molecule type" value="Genomic_DNA"/>
</dbReference>
<organism evidence="2 3">
    <name type="scientific">Scylla paramamosain</name>
    <name type="common">Mud crab</name>
    <dbReference type="NCBI Taxonomy" id="85552"/>
    <lineage>
        <taxon>Eukaryota</taxon>
        <taxon>Metazoa</taxon>
        <taxon>Ecdysozoa</taxon>
        <taxon>Arthropoda</taxon>
        <taxon>Crustacea</taxon>
        <taxon>Multicrustacea</taxon>
        <taxon>Malacostraca</taxon>
        <taxon>Eumalacostraca</taxon>
        <taxon>Eucarida</taxon>
        <taxon>Decapoda</taxon>
        <taxon>Pleocyemata</taxon>
        <taxon>Brachyura</taxon>
        <taxon>Eubrachyura</taxon>
        <taxon>Portunoidea</taxon>
        <taxon>Portunidae</taxon>
        <taxon>Portuninae</taxon>
        <taxon>Scylla</taxon>
    </lineage>
</organism>
<sequence length="177" mass="19032">MLRKRHWICEGSTTSSRGLRGRYHRLCQDPGGGDRTPGGGGVKKRVRFCTSVSVVRPPPLKHGLGGLEALAIRERYGEGAGCLYASVPTASLALRRQHARAEEPLRVKMLSYVLPVEEKVGLREEDDERSPGSETRPLLSATTDGPGLAALQHALSHAAPPADKPPTTATAKPSLKR</sequence>
<evidence type="ECO:0000313" key="3">
    <source>
        <dbReference type="Proteomes" id="UP001487740"/>
    </source>
</evidence>